<feature type="region of interest" description="Disordered" evidence="1">
    <location>
        <begin position="69"/>
        <end position="93"/>
    </location>
</feature>
<dbReference type="Proteomes" id="UP000053411">
    <property type="component" value="Unassembled WGS sequence"/>
</dbReference>
<gene>
    <name evidence="2" type="ORF">Z520_05887</name>
</gene>
<sequence>MGSLFADSETNPRRPSRPRPGSSATLRQKAVPSNFEPKFFSAAPLSVTQDHTSLERDISQSPEVLASLSSNDTNTRVQAAAHHHEGRETANSFSILPKAGNSISIEPWDETLPSAVAGDANLPIFEADNLNPQLSADLLSENEDLMFADFPEADILEQYLNYTDVFDPSLTELLDVEVTSDLSSKAQDFVHDEAYVFKSPLAWVADWSVENLRNDRKYAEVVEQRVFNLPRTSEIASLVRLYFTHAHHRFPLLSEHYFYLLTDQRHSKGSGRFLEPISLALLYAMMFFACSYLRTESTDPSLIRAIRSMRSEYYSRAATLFKLGCESDNLRQVQICLLLSTYRNYPGQFYENERWLIKAYRILQEAGVLPSQNPDRRFIDQSDWKRVCACWFQRFSNSQIGLKWSHSPDLMEASSFPWHQISLADFQEDFSFSWHLSANIKQQLLKIFVERINLHVHFCQLDKILWKRTASEMITIGESTTAALTQQCDALPAEEIEVRLQKWKRDHEPLLSMAAPADATCLEKRLLQAEKVLTQLTYEYAMSCLYQNTLFIDRPVITKWAAAMLRSSRAALWNSMDSLLRTLKEALDEKLILLLPLNMYVHCFGHFYSMIAKDYAKPLVSRLLVVFVPLTIYSLYLQRVRVFDALAIENLALCSKIAKIMIDLHAGADFYSTTLSNTLVLAEKYRATSSSNESEGMAVESDFASSPVQAEAEKILPDPQLHFLVLRFQTLTLALGRMPNLDAILPKASSHQK</sequence>
<evidence type="ECO:0000313" key="2">
    <source>
        <dbReference type="EMBL" id="KIX98586.1"/>
    </source>
</evidence>
<dbReference type="EMBL" id="KN848071">
    <property type="protein sequence ID" value="KIX98586.1"/>
    <property type="molecule type" value="Genomic_DNA"/>
</dbReference>
<dbReference type="RefSeq" id="XP_016632709.1">
    <property type="nucleotide sequence ID" value="XM_016776390.1"/>
</dbReference>
<name>A0A0D2INI1_9EURO</name>
<evidence type="ECO:0000313" key="3">
    <source>
        <dbReference type="Proteomes" id="UP000053411"/>
    </source>
</evidence>
<dbReference type="VEuPathDB" id="FungiDB:Z520_05887"/>
<dbReference type="InterPro" id="IPR052761">
    <property type="entry name" value="Fungal_Detox/Toxin_TFs"/>
</dbReference>
<proteinExistence type="predicted"/>
<evidence type="ECO:0008006" key="4">
    <source>
        <dbReference type="Google" id="ProtNLM"/>
    </source>
</evidence>
<dbReference type="PANTHER" id="PTHR47425:SF2">
    <property type="entry name" value="FARB-RELATED"/>
    <property type="match status" value="1"/>
</dbReference>
<organism evidence="2 3">
    <name type="scientific">Fonsecaea multimorphosa CBS 102226</name>
    <dbReference type="NCBI Taxonomy" id="1442371"/>
    <lineage>
        <taxon>Eukaryota</taxon>
        <taxon>Fungi</taxon>
        <taxon>Dikarya</taxon>
        <taxon>Ascomycota</taxon>
        <taxon>Pezizomycotina</taxon>
        <taxon>Eurotiomycetes</taxon>
        <taxon>Chaetothyriomycetidae</taxon>
        <taxon>Chaetothyriales</taxon>
        <taxon>Herpotrichiellaceae</taxon>
        <taxon>Fonsecaea</taxon>
    </lineage>
</organism>
<dbReference type="OrthoDB" id="4117425at2759"/>
<dbReference type="GeneID" id="27711633"/>
<evidence type="ECO:0000256" key="1">
    <source>
        <dbReference type="SAM" id="MobiDB-lite"/>
    </source>
</evidence>
<keyword evidence="3" id="KW-1185">Reference proteome</keyword>
<dbReference type="AlphaFoldDB" id="A0A0D2INI1"/>
<protein>
    <recommendedName>
        <fullName evidence="4">Transcription factor domain-containing protein</fullName>
    </recommendedName>
</protein>
<dbReference type="CDD" id="cd12148">
    <property type="entry name" value="fungal_TF_MHR"/>
    <property type="match status" value="1"/>
</dbReference>
<dbReference type="PANTHER" id="PTHR47425">
    <property type="entry name" value="FARB-RELATED"/>
    <property type="match status" value="1"/>
</dbReference>
<reference evidence="2 3" key="1">
    <citation type="submission" date="2015-01" db="EMBL/GenBank/DDBJ databases">
        <title>The Genome Sequence of Fonsecaea multimorphosa CBS 102226.</title>
        <authorList>
            <consortium name="The Broad Institute Genomics Platform"/>
            <person name="Cuomo C."/>
            <person name="de Hoog S."/>
            <person name="Gorbushina A."/>
            <person name="Stielow B."/>
            <person name="Teixiera M."/>
            <person name="Abouelleil A."/>
            <person name="Chapman S.B."/>
            <person name="Priest M."/>
            <person name="Young S.K."/>
            <person name="Wortman J."/>
            <person name="Nusbaum C."/>
            <person name="Birren B."/>
        </authorList>
    </citation>
    <scope>NUCLEOTIDE SEQUENCE [LARGE SCALE GENOMIC DNA]</scope>
    <source>
        <strain evidence="2 3">CBS 102226</strain>
    </source>
</reference>
<accession>A0A0D2INI1</accession>
<dbReference type="STRING" id="1442371.A0A0D2INI1"/>
<feature type="region of interest" description="Disordered" evidence="1">
    <location>
        <begin position="1"/>
        <end position="33"/>
    </location>
</feature>